<keyword evidence="5 8" id="KW-0369">Histidine metabolism</keyword>
<dbReference type="SUPFAM" id="SSF51338">
    <property type="entry name" value="Composite domain of metallo-dependent hydrolases"/>
    <property type="match status" value="1"/>
</dbReference>
<dbReference type="Proteomes" id="UP000321039">
    <property type="component" value="Unassembled WGS sequence"/>
</dbReference>
<feature type="binding site" evidence="8">
    <location>
        <position position="177"/>
    </location>
    <ligand>
        <name>4-imidazolone-5-propanoate</name>
        <dbReference type="ChEBI" id="CHEBI:77893"/>
    </ligand>
</feature>
<dbReference type="UniPathway" id="UPA00379">
    <property type="reaction ID" value="UER00551"/>
</dbReference>
<keyword evidence="2 8" id="KW-0963">Cytoplasm</keyword>
<evidence type="ECO:0000256" key="8">
    <source>
        <dbReference type="HAMAP-Rule" id="MF_00372"/>
    </source>
</evidence>
<evidence type="ECO:0000259" key="9">
    <source>
        <dbReference type="Pfam" id="PF07969"/>
    </source>
</evidence>
<feature type="binding site" evidence="8">
    <location>
        <position position="243"/>
    </location>
    <ligand>
        <name>Zn(2+)</name>
        <dbReference type="ChEBI" id="CHEBI:29105"/>
    </ligand>
</feature>
<feature type="domain" description="Amidohydrolase 3" evidence="9">
    <location>
        <begin position="111"/>
        <end position="381"/>
    </location>
</feature>
<keyword evidence="11" id="KW-1185">Reference proteome</keyword>
<dbReference type="HAMAP" id="MF_00372">
    <property type="entry name" value="HutI"/>
    <property type="match status" value="1"/>
</dbReference>
<feature type="binding site" evidence="8">
    <location>
        <position position="246"/>
    </location>
    <ligand>
        <name>4-imidazolone-5-propanoate</name>
        <dbReference type="ChEBI" id="CHEBI:77893"/>
    </ligand>
</feature>
<comment type="catalytic activity">
    <reaction evidence="8">
        <text>4-imidazolone-5-propanoate + H2O = N-formimidoyl-L-glutamate</text>
        <dbReference type="Rhea" id="RHEA:23660"/>
        <dbReference type="ChEBI" id="CHEBI:15377"/>
        <dbReference type="ChEBI" id="CHEBI:58928"/>
        <dbReference type="ChEBI" id="CHEBI:77893"/>
        <dbReference type="EC" id="3.5.2.7"/>
    </reaction>
</comment>
<dbReference type="RefSeq" id="WP_148066337.1">
    <property type="nucleotide sequence ID" value="NZ_VRZA01000001.1"/>
</dbReference>
<comment type="subcellular location">
    <subcellularLocation>
        <location evidence="8">Cytoplasm</location>
    </subcellularLocation>
</comment>
<dbReference type="AlphaFoldDB" id="A0A5C9A914"/>
<evidence type="ECO:0000256" key="1">
    <source>
        <dbReference type="ARBA" id="ARBA00012864"/>
    </source>
</evidence>
<feature type="binding site" evidence="8">
    <location>
        <position position="243"/>
    </location>
    <ligand>
        <name>Fe(3+)</name>
        <dbReference type="ChEBI" id="CHEBI:29034"/>
    </ligand>
</feature>
<dbReference type="GO" id="GO:0008270">
    <property type="term" value="F:zinc ion binding"/>
    <property type="evidence" value="ECO:0007669"/>
    <property type="project" value="UniProtKB-UniRule"/>
</dbReference>
<dbReference type="Gene3D" id="2.30.40.10">
    <property type="entry name" value="Urease, subunit C, domain 1"/>
    <property type="match status" value="1"/>
</dbReference>
<dbReference type="PANTHER" id="PTHR42752">
    <property type="entry name" value="IMIDAZOLONEPROPIONASE"/>
    <property type="match status" value="1"/>
</dbReference>
<dbReference type="Gene3D" id="3.20.20.140">
    <property type="entry name" value="Metal-dependent hydrolases"/>
    <property type="match status" value="1"/>
</dbReference>
<comment type="cofactor">
    <cofactor evidence="8">
        <name>Zn(2+)</name>
        <dbReference type="ChEBI" id="CHEBI:29105"/>
    </cofactor>
    <cofactor evidence="8">
        <name>Fe(3+)</name>
        <dbReference type="ChEBI" id="CHEBI:29034"/>
    </cofactor>
    <text evidence="8">Binds 1 zinc or iron ion per subunit.</text>
</comment>
<dbReference type="SUPFAM" id="SSF51556">
    <property type="entry name" value="Metallo-dependent hydrolases"/>
    <property type="match status" value="1"/>
</dbReference>
<dbReference type="EC" id="3.5.2.7" evidence="1 8"/>
<evidence type="ECO:0000256" key="2">
    <source>
        <dbReference type="ARBA" id="ARBA00022490"/>
    </source>
</evidence>
<dbReference type="FunFam" id="3.20.20.140:FF:000007">
    <property type="entry name" value="Imidazolonepropionase"/>
    <property type="match status" value="1"/>
</dbReference>
<comment type="similarity">
    <text evidence="8">Belongs to the metallo-dependent hydrolases superfamily. HutI family.</text>
</comment>
<keyword evidence="3 8" id="KW-0479">Metal-binding</keyword>
<organism evidence="10 11">
    <name type="scientific">Parahaliea maris</name>
    <dbReference type="NCBI Taxonomy" id="2716870"/>
    <lineage>
        <taxon>Bacteria</taxon>
        <taxon>Pseudomonadati</taxon>
        <taxon>Pseudomonadota</taxon>
        <taxon>Gammaproteobacteria</taxon>
        <taxon>Cellvibrionales</taxon>
        <taxon>Halieaceae</taxon>
        <taxon>Parahaliea</taxon>
    </lineage>
</organism>
<proteinExistence type="inferred from homology"/>
<feature type="binding site" evidence="8">
    <location>
        <position position="318"/>
    </location>
    <ligand>
        <name>Fe(3+)</name>
        <dbReference type="ChEBI" id="CHEBI:29034"/>
    </ligand>
</feature>
<name>A0A5C9A914_9GAMM</name>
<sequence>MTQQCDWLITNLRLATLLPDGEPYGTITAGAMALAGDRILYAGTEADLPDLAPRHHLDGRGRWATPGLVDCHTHLVFGGSRAAEFEQRLLGASYEDIARAGGGILSTVHATREASEADLLASARTRLARLVEEGVTTIEIKSGYGLTLADELKMLRVARKLGETMPVSVRTTFLGAHALAPEFSERGADTYIDTLCSEWLPEVARQGLADAVDVFCEGVGFTPQQCERVFQRAVELDLPIKAHVEQLSDLKGARLAARYGALSVDHLEYLAPEDVPALAESGTVAVILPGAFYFLREQQLPPFAALREAGIPMAVATDLNPGTSPMASLLGAMNQACVLFRLSPEEALQGATVHAARALGLSDRGQLLAGQRADILLWDIDTPAALSYAVNYHRPEERFVAGTYHGTGDTRP</sequence>
<feature type="binding site" evidence="8">
    <location>
        <position position="320"/>
    </location>
    <ligand>
        <name>N-formimidoyl-L-glutamate</name>
        <dbReference type="ChEBI" id="CHEBI:58928"/>
    </ligand>
</feature>
<keyword evidence="6 8" id="KW-0862">Zinc</keyword>
<dbReference type="InterPro" id="IPR013108">
    <property type="entry name" value="Amidohydro_3"/>
</dbReference>
<feature type="binding site" evidence="8">
    <location>
        <position position="144"/>
    </location>
    <ligand>
        <name>N-formimidoyl-L-glutamate</name>
        <dbReference type="ChEBI" id="CHEBI:58928"/>
    </ligand>
</feature>
<feature type="binding site" evidence="8">
    <location>
        <position position="323"/>
    </location>
    <ligand>
        <name>4-imidazolone-5-propanoate</name>
        <dbReference type="ChEBI" id="CHEBI:77893"/>
    </ligand>
</feature>
<dbReference type="GO" id="GO:0019556">
    <property type="term" value="P:L-histidine catabolic process to glutamate and formamide"/>
    <property type="evidence" value="ECO:0007669"/>
    <property type="project" value="UniProtKB-UniRule"/>
</dbReference>
<dbReference type="Pfam" id="PF07969">
    <property type="entry name" value="Amidohydro_3"/>
    <property type="match status" value="1"/>
</dbReference>
<reference evidence="10 11" key="1">
    <citation type="submission" date="2019-08" db="EMBL/GenBank/DDBJ databases">
        <title>Parahaliea maris sp. nov., isolated from the surface seawater.</title>
        <authorList>
            <person name="Liu Y."/>
        </authorList>
    </citation>
    <scope>NUCLEOTIDE SEQUENCE [LARGE SCALE GENOMIC DNA]</scope>
    <source>
        <strain evidence="10 11">HSLHS9</strain>
    </source>
</reference>
<dbReference type="CDD" id="cd01296">
    <property type="entry name" value="Imidazolone-5PH"/>
    <property type="match status" value="1"/>
</dbReference>
<feature type="binding site" evidence="8">
    <location>
        <position position="144"/>
    </location>
    <ligand>
        <name>4-imidazolone-5-propanoate</name>
        <dbReference type="ChEBI" id="CHEBI:77893"/>
    </ligand>
</feature>
<evidence type="ECO:0000256" key="7">
    <source>
        <dbReference type="ARBA" id="ARBA00023004"/>
    </source>
</evidence>
<dbReference type="InterPro" id="IPR011059">
    <property type="entry name" value="Metal-dep_hydrolase_composite"/>
</dbReference>
<keyword evidence="4 8" id="KW-0378">Hydrolase</keyword>
<accession>A0A5C9A914</accession>
<feature type="binding site" evidence="8">
    <location>
        <position position="72"/>
    </location>
    <ligand>
        <name>Fe(3+)</name>
        <dbReference type="ChEBI" id="CHEBI:29034"/>
    </ligand>
</feature>
<feature type="binding site" evidence="8">
    <location>
        <position position="74"/>
    </location>
    <ligand>
        <name>Fe(3+)</name>
        <dbReference type="ChEBI" id="CHEBI:29034"/>
    </ligand>
</feature>
<evidence type="ECO:0000256" key="4">
    <source>
        <dbReference type="ARBA" id="ARBA00022801"/>
    </source>
</evidence>
<dbReference type="InterPro" id="IPR005920">
    <property type="entry name" value="HutI"/>
</dbReference>
<dbReference type="InterPro" id="IPR032466">
    <property type="entry name" value="Metal_Hydrolase"/>
</dbReference>
<feature type="binding site" evidence="8">
    <location>
        <position position="322"/>
    </location>
    <ligand>
        <name>N-formimidoyl-L-glutamate</name>
        <dbReference type="ChEBI" id="CHEBI:58928"/>
    </ligand>
</feature>
<protein>
    <recommendedName>
        <fullName evidence="1 8">Imidazolonepropionase</fullName>
        <ecNumber evidence="1 8">3.5.2.7</ecNumber>
    </recommendedName>
    <alternativeName>
        <fullName evidence="8">Imidazolone-5-propionate hydrolase</fullName>
    </alternativeName>
</protein>
<comment type="pathway">
    <text evidence="8">Amino-acid degradation; L-histidine degradation into L-glutamate; N-formimidoyl-L-glutamate from L-histidine: step 3/3.</text>
</comment>
<dbReference type="NCBIfam" id="TIGR01224">
    <property type="entry name" value="hutI"/>
    <property type="match status" value="1"/>
</dbReference>
<evidence type="ECO:0000313" key="10">
    <source>
        <dbReference type="EMBL" id="TXS96067.1"/>
    </source>
</evidence>
<comment type="caution">
    <text evidence="10">The sequence shown here is derived from an EMBL/GenBank/DDBJ whole genome shotgun (WGS) entry which is preliminary data.</text>
</comment>
<dbReference type="PANTHER" id="PTHR42752:SF1">
    <property type="entry name" value="IMIDAZOLONEPROPIONASE-RELATED"/>
    <property type="match status" value="1"/>
</dbReference>
<keyword evidence="7 8" id="KW-0408">Iron</keyword>
<dbReference type="GO" id="GO:0005506">
    <property type="term" value="F:iron ion binding"/>
    <property type="evidence" value="ECO:0007669"/>
    <property type="project" value="UniProtKB-UniRule"/>
</dbReference>
<evidence type="ECO:0000256" key="5">
    <source>
        <dbReference type="ARBA" id="ARBA00022808"/>
    </source>
</evidence>
<gene>
    <name evidence="8" type="primary">hutI</name>
    <name evidence="10" type="ORF">FV139_00755</name>
</gene>
<evidence type="ECO:0000256" key="3">
    <source>
        <dbReference type="ARBA" id="ARBA00022723"/>
    </source>
</evidence>
<dbReference type="GO" id="GO:0005737">
    <property type="term" value="C:cytoplasm"/>
    <property type="evidence" value="ECO:0007669"/>
    <property type="project" value="UniProtKB-SubCell"/>
</dbReference>
<evidence type="ECO:0000256" key="6">
    <source>
        <dbReference type="ARBA" id="ARBA00022833"/>
    </source>
</evidence>
<dbReference type="EMBL" id="VRZA01000001">
    <property type="protein sequence ID" value="TXS96067.1"/>
    <property type="molecule type" value="Genomic_DNA"/>
</dbReference>
<feature type="binding site" evidence="8">
    <location>
        <position position="72"/>
    </location>
    <ligand>
        <name>Zn(2+)</name>
        <dbReference type="ChEBI" id="CHEBI:29105"/>
    </ligand>
</feature>
<dbReference type="GO" id="GO:0050480">
    <property type="term" value="F:imidazolonepropionase activity"/>
    <property type="evidence" value="ECO:0007669"/>
    <property type="project" value="UniProtKB-UniRule"/>
</dbReference>
<comment type="function">
    <text evidence="8">Catalyzes the hydrolytic cleavage of the carbon-nitrogen bond in imidazolone-5-propanoate to yield N-formimidoyl-L-glutamate. It is the third step in the universal histidine degradation pathway.</text>
</comment>
<feature type="binding site" evidence="8">
    <location>
        <position position="81"/>
    </location>
    <ligand>
        <name>4-imidazolone-5-propanoate</name>
        <dbReference type="ChEBI" id="CHEBI:77893"/>
    </ligand>
</feature>
<feature type="binding site" evidence="8">
    <location>
        <position position="318"/>
    </location>
    <ligand>
        <name>Zn(2+)</name>
        <dbReference type="ChEBI" id="CHEBI:29105"/>
    </ligand>
</feature>
<feature type="binding site" evidence="8">
    <location>
        <position position="74"/>
    </location>
    <ligand>
        <name>Zn(2+)</name>
        <dbReference type="ChEBI" id="CHEBI:29105"/>
    </ligand>
</feature>
<evidence type="ECO:0000313" key="11">
    <source>
        <dbReference type="Proteomes" id="UP000321039"/>
    </source>
</evidence>
<dbReference type="GO" id="GO:0019557">
    <property type="term" value="P:L-histidine catabolic process to glutamate and formate"/>
    <property type="evidence" value="ECO:0007669"/>
    <property type="project" value="UniProtKB-UniPathway"/>
</dbReference>